<dbReference type="InterPro" id="IPR001647">
    <property type="entry name" value="HTH_TetR"/>
</dbReference>
<dbReference type="EMBL" id="BAABAQ010000013">
    <property type="protein sequence ID" value="GAA4204102.1"/>
    <property type="molecule type" value="Genomic_DNA"/>
</dbReference>
<name>A0ABP8BD76_9ACTN</name>
<sequence length="378" mass="39855">MGRLSRAQLQEHNRAKVLAAAVEEFAERGFRDAKIDAIAERAGLTRGAVYSNFPGKRALYLTVLADLAERAEPPNPEPSLTPREALASLARAWLARLPLTTDERYGLARIGMDLMPEILADERIRLPFAQLMKLDAILLGLALERLRPPATADGRLVRVAEAALTTLHGANQMAAAAPGFTDPFTIVSACERLADLDLDDRWPSTPWIPRARPADEPWSPPPALDAVRGEPARLTGDGVVAILGLHRLEAAEEAVRAAPAGATITAVLVTGDPGELAPLARLAVADLCGCLRQAFPPSAWPRLQVVLDPSGTLAAAAGVLAVSDATEAAVRVEAGRIVVRADGRGACHTAASSRTAASAEGKTESGRPAPMRPSAPGR</sequence>
<proteinExistence type="predicted"/>
<dbReference type="Pfam" id="PF00440">
    <property type="entry name" value="TetR_N"/>
    <property type="match status" value="1"/>
</dbReference>
<feature type="DNA-binding region" description="H-T-H motif" evidence="4">
    <location>
        <begin position="34"/>
        <end position="53"/>
    </location>
</feature>
<feature type="compositionally biased region" description="Low complexity" evidence="5">
    <location>
        <begin position="349"/>
        <end position="359"/>
    </location>
</feature>
<dbReference type="RefSeq" id="WP_344921837.1">
    <property type="nucleotide sequence ID" value="NZ_BAABAQ010000013.1"/>
</dbReference>
<dbReference type="Gene3D" id="1.10.357.10">
    <property type="entry name" value="Tetracycline Repressor, domain 2"/>
    <property type="match status" value="1"/>
</dbReference>
<feature type="region of interest" description="Disordered" evidence="5">
    <location>
        <begin position="349"/>
        <end position="378"/>
    </location>
</feature>
<dbReference type="SUPFAM" id="SSF46689">
    <property type="entry name" value="Homeodomain-like"/>
    <property type="match status" value="1"/>
</dbReference>
<dbReference type="PANTHER" id="PTHR30055">
    <property type="entry name" value="HTH-TYPE TRANSCRIPTIONAL REGULATOR RUTR"/>
    <property type="match status" value="1"/>
</dbReference>
<dbReference type="InterPro" id="IPR050109">
    <property type="entry name" value="HTH-type_TetR-like_transc_reg"/>
</dbReference>
<keyword evidence="1" id="KW-0805">Transcription regulation</keyword>
<keyword evidence="3" id="KW-0804">Transcription</keyword>
<organism evidence="7 8">
    <name type="scientific">Streptosporangium oxazolinicum</name>
    <dbReference type="NCBI Taxonomy" id="909287"/>
    <lineage>
        <taxon>Bacteria</taxon>
        <taxon>Bacillati</taxon>
        <taxon>Actinomycetota</taxon>
        <taxon>Actinomycetes</taxon>
        <taxon>Streptosporangiales</taxon>
        <taxon>Streptosporangiaceae</taxon>
        <taxon>Streptosporangium</taxon>
    </lineage>
</organism>
<evidence type="ECO:0000256" key="4">
    <source>
        <dbReference type="PROSITE-ProRule" id="PRU00335"/>
    </source>
</evidence>
<keyword evidence="2 4" id="KW-0238">DNA-binding</keyword>
<dbReference type="PANTHER" id="PTHR30055:SF234">
    <property type="entry name" value="HTH-TYPE TRANSCRIPTIONAL REGULATOR BETI"/>
    <property type="match status" value="1"/>
</dbReference>
<feature type="domain" description="HTH tetR-type" evidence="6">
    <location>
        <begin position="11"/>
        <end position="71"/>
    </location>
</feature>
<evidence type="ECO:0000256" key="2">
    <source>
        <dbReference type="ARBA" id="ARBA00023125"/>
    </source>
</evidence>
<evidence type="ECO:0000256" key="1">
    <source>
        <dbReference type="ARBA" id="ARBA00023015"/>
    </source>
</evidence>
<accession>A0ABP8BD76</accession>
<dbReference type="Proteomes" id="UP001501251">
    <property type="component" value="Unassembled WGS sequence"/>
</dbReference>
<keyword evidence="8" id="KW-1185">Reference proteome</keyword>
<reference evidence="8" key="1">
    <citation type="journal article" date="2019" name="Int. J. Syst. Evol. Microbiol.">
        <title>The Global Catalogue of Microorganisms (GCM) 10K type strain sequencing project: providing services to taxonomists for standard genome sequencing and annotation.</title>
        <authorList>
            <consortium name="The Broad Institute Genomics Platform"/>
            <consortium name="The Broad Institute Genome Sequencing Center for Infectious Disease"/>
            <person name="Wu L."/>
            <person name="Ma J."/>
        </authorList>
    </citation>
    <scope>NUCLEOTIDE SEQUENCE [LARGE SCALE GENOMIC DNA]</scope>
    <source>
        <strain evidence="8">JCM 17388</strain>
    </source>
</reference>
<gene>
    <name evidence="7" type="ORF">GCM10022252_62750</name>
</gene>
<evidence type="ECO:0000259" key="6">
    <source>
        <dbReference type="PROSITE" id="PS50977"/>
    </source>
</evidence>
<comment type="caution">
    <text evidence="7">The sequence shown here is derived from an EMBL/GenBank/DDBJ whole genome shotgun (WGS) entry which is preliminary data.</text>
</comment>
<dbReference type="InterPro" id="IPR009057">
    <property type="entry name" value="Homeodomain-like_sf"/>
</dbReference>
<evidence type="ECO:0000256" key="5">
    <source>
        <dbReference type="SAM" id="MobiDB-lite"/>
    </source>
</evidence>
<dbReference type="PRINTS" id="PR00455">
    <property type="entry name" value="HTHTETR"/>
</dbReference>
<evidence type="ECO:0000256" key="3">
    <source>
        <dbReference type="ARBA" id="ARBA00023163"/>
    </source>
</evidence>
<evidence type="ECO:0000313" key="7">
    <source>
        <dbReference type="EMBL" id="GAA4204102.1"/>
    </source>
</evidence>
<evidence type="ECO:0000313" key="8">
    <source>
        <dbReference type="Proteomes" id="UP001501251"/>
    </source>
</evidence>
<dbReference type="PROSITE" id="PS50977">
    <property type="entry name" value="HTH_TETR_2"/>
    <property type="match status" value="1"/>
</dbReference>
<protein>
    <submittedName>
        <fullName evidence="7">TetR/AcrR family transcriptional regulator</fullName>
    </submittedName>
</protein>